<protein>
    <recommendedName>
        <fullName evidence="5">Protein-lysine N-methyltransferase</fullName>
        <ecNumber evidence="5">2.1.1.-</ecNumber>
    </recommendedName>
</protein>
<dbReference type="SUPFAM" id="SSF53335">
    <property type="entry name" value="S-adenosyl-L-methionine-dependent methyltransferases"/>
    <property type="match status" value="1"/>
</dbReference>
<name>A0A023GGG7_AMBTT</name>
<comment type="similarity">
    <text evidence="5">Belongs to the class I-like SAM-binding methyltransferase superfamily. EFM4 family.</text>
</comment>
<accession>A0A023GGG7</accession>
<dbReference type="PANTHER" id="PTHR12843">
    <property type="entry name" value="PROTEIN-LYSINE N-METHYLTRANSFERASE METTL10"/>
    <property type="match status" value="1"/>
</dbReference>
<evidence type="ECO:0000256" key="3">
    <source>
        <dbReference type="ARBA" id="ARBA00022679"/>
    </source>
</evidence>
<evidence type="ECO:0000256" key="1">
    <source>
        <dbReference type="ARBA" id="ARBA00022490"/>
    </source>
</evidence>
<dbReference type="GO" id="GO:0016279">
    <property type="term" value="F:protein-lysine N-methyltransferase activity"/>
    <property type="evidence" value="ECO:0007669"/>
    <property type="project" value="UniProtKB-UniRule"/>
</dbReference>
<sequence>MAASTQEACDELNSSELGTKTYWEEAYQNELNNFTDHGDVGEVWFGSQNECRVVKWMLQNAEKASHVLDIGCGNGHLLIQLAKEGFTDLTGTDYAKSAVTLAKELAAKEAVSVTFEHNDILEDAPSRFCRVKKYDFVLDKGTYDAISLCPNNAKAQRERYIHAISQLLAVGGRFVIVSCNWTQQELTAHFEPELTLLDVIPTPTFAFGGSQGKSVTALVFGRKPQPETS</sequence>
<dbReference type="EC" id="2.1.1.-" evidence="5"/>
<comment type="subcellular location">
    <subcellularLocation>
        <location evidence="5">Cytoplasm</location>
    </subcellularLocation>
</comment>
<reference evidence="7" key="1">
    <citation type="submission" date="2014-03" db="EMBL/GenBank/DDBJ databases">
        <title>The sialotranscriptome of Amblyomma triste, Amblyomma parvum and Amblyomma cajennense ticks, uncovered by 454-based RNA-seq.</title>
        <authorList>
            <person name="Garcia G.R."/>
            <person name="Gardinassi L.G."/>
            <person name="Ribeiro J.M."/>
            <person name="Anatriello E."/>
            <person name="Ferreira B.R."/>
            <person name="Moreira H.N."/>
            <person name="Mafra C."/>
            <person name="Olegario M.M."/>
            <person name="Szabo P.J."/>
            <person name="Miranda-Santos I.K."/>
            <person name="Maruyama S.R."/>
        </authorList>
    </citation>
    <scope>NUCLEOTIDE SEQUENCE</scope>
    <source>
        <strain evidence="7">Mato Grasso do Sul</strain>
        <tissue evidence="7">Salivary glands</tissue>
    </source>
</reference>
<dbReference type="HAMAP" id="MF_03188">
    <property type="entry name" value="Methyltr_EFM4"/>
    <property type="match status" value="1"/>
</dbReference>
<dbReference type="Gene3D" id="3.40.50.150">
    <property type="entry name" value="Vaccinia Virus protein VP39"/>
    <property type="match status" value="1"/>
</dbReference>
<evidence type="ECO:0000313" key="7">
    <source>
        <dbReference type="EMBL" id="JAC33032.1"/>
    </source>
</evidence>
<dbReference type="CDD" id="cd02440">
    <property type="entry name" value="AdoMet_MTases"/>
    <property type="match status" value="1"/>
</dbReference>
<comment type="function">
    <text evidence="5">S-adenosyl-L-methionine-dependent protein-lysine N-methyltransferase that methylates elongation factor 1-alpha.</text>
</comment>
<dbReference type="InterPro" id="IPR026635">
    <property type="entry name" value="Efm4/METTL10"/>
</dbReference>
<evidence type="ECO:0000256" key="5">
    <source>
        <dbReference type="HAMAP-Rule" id="MF_03188"/>
    </source>
</evidence>
<proteinExistence type="evidence at transcript level"/>
<dbReference type="GO" id="GO:0032259">
    <property type="term" value="P:methylation"/>
    <property type="evidence" value="ECO:0007669"/>
    <property type="project" value="UniProtKB-KW"/>
</dbReference>
<evidence type="ECO:0000256" key="4">
    <source>
        <dbReference type="ARBA" id="ARBA00022691"/>
    </source>
</evidence>
<keyword evidence="1 5" id="KW-0963">Cytoplasm</keyword>
<dbReference type="Pfam" id="PF13847">
    <property type="entry name" value="Methyltransf_31"/>
    <property type="match status" value="1"/>
</dbReference>
<evidence type="ECO:0000256" key="2">
    <source>
        <dbReference type="ARBA" id="ARBA00022603"/>
    </source>
</evidence>
<dbReference type="EMBL" id="GBBM01002386">
    <property type="protein sequence ID" value="JAC33032.1"/>
    <property type="molecule type" value="mRNA"/>
</dbReference>
<dbReference type="InterPro" id="IPR029063">
    <property type="entry name" value="SAM-dependent_MTases_sf"/>
</dbReference>
<keyword evidence="4 5" id="KW-0949">S-adenosyl-L-methionine</keyword>
<organism evidence="7">
    <name type="scientific">Amblyomma triste</name>
    <name type="common">Neotropical tick</name>
    <dbReference type="NCBI Taxonomy" id="251400"/>
    <lineage>
        <taxon>Eukaryota</taxon>
        <taxon>Metazoa</taxon>
        <taxon>Ecdysozoa</taxon>
        <taxon>Arthropoda</taxon>
        <taxon>Chelicerata</taxon>
        <taxon>Arachnida</taxon>
        <taxon>Acari</taxon>
        <taxon>Parasitiformes</taxon>
        <taxon>Ixodida</taxon>
        <taxon>Ixodoidea</taxon>
        <taxon>Ixodidae</taxon>
        <taxon>Amblyomminae</taxon>
        <taxon>Amblyomma</taxon>
    </lineage>
</organism>
<evidence type="ECO:0000259" key="6">
    <source>
        <dbReference type="Pfam" id="PF13847"/>
    </source>
</evidence>
<dbReference type="GO" id="GO:0005737">
    <property type="term" value="C:cytoplasm"/>
    <property type="evidence" value="ECO:0007669"/>
    <property type="project" value="UniProtKB-SubCell"/>
</dbReference>
<dbReference type="PANTHER" id="PTHR12843:SF5">
    <property type="entry name" value="EEF1A LYSINE METHYLTRANSFERASE 2"/>
    <property type="match status" value="1"/>
</dbReference>
<dbReference type="AlphaFoldDB" id="A0A023GGG7"/>
<keyword evidence="2 5" id="KW-0489">Methyltransferase</keyword>
<dbReference type="InterPro" id="IPR025714">
    <property type="entry name" value="Methyltranfer_dom"/>
</dbReference>
<feature type="domain" description="Methyltransferase" evidence="6">
    <location>
        <begin position="62"/>
        <end position="196"/>
    </location>
</feature>
<keyword evidence="3 5" id="KW-0808">Transferase</keyword>